<organism evidence="2 3">
    <name type="scientific">Candidatus Neomicrothrix subdominans</name>
    <dbReference type="NCBI Taxonomy" id="2954438"/>
    <lineage>
        <taxon>Bacteria</taxon>
        <taxon>Bacillati</taxon>
        <taxon>Actinomycetota</taxon>
        <taxon>Acidimicrobiia</taxon>
        <taxon>Acidimicrobiales</taxon>
        <taxon>Microthrixaceae</taxon>
        <taxon>Candidatus Neomicrothrix</taxon>
    </lineage>
</organism>
<sequence>MASRRERVRFTGAGGDQLAGRVELPAGPIRGAALFAHCFTCSSDVAAASRISVALAEAGIAVMRFDFTGLGASEGDFADTNFSTNVADLIAASSYLSDHFQAPGLLIGHSLGGAAVLAAAPELDSVKAVVTIGAPSEPSHVEALLGEDRARLETDGEATIDIGGRPFRVKAQLLEDLRHRTIDECLADLGAALLVMHSPVDNVVGVGNAAEIYQAARHPKSFIALDGADHLLSKRRDSDFAASMIRAWVERYLDDAPETKPADGEGVVVSEMGEGKFLNQVVAGAHRFLMDEPISVGGYNAGPNPYDLLAAALGGCTSMTMRMYAEHKGIPLERVEVAVRHATTHCEDCEAAATGATPKIDEWTRVLHIDGDITDDQRAGLVRIADRCPVHLTLERSSIVVTEVADDGGVNR</sequence>
<dbReference type="EMBL" id="JADJZA010000001">
    <property type="protein sequence ID" value="MBK9295582.1"/>
    <property type="molecule type" value="Genomic_DNA"/>
</dbReference>
<name>A0A936NAN4_9ACTN</name>
<evidence type="ECO:0000313" key="3">
    <source>
        <dbReference type="Proteomes" id="UP000727993"/>
    </source>
</evidence>
<dbReference type="PANTHER" id="PTHR39624">
    <property type="entry name" value="PROTEIN INVOLVED IN RIMO-MEDIATED BETA-METHYLTHIOLATION OF RIBOSOMAL PROTEIN S12 YCAO"/>
    <property type="match status" value="1"/>
</dbReference>
<accession>A0A936NAN4</accession>
<dbReference type="AlphaFoldDB" id="A0A936NAN4"/>
<dbReference type="SUPFAM" id="SSF53474">
    <property type="entry name" value="alpha/beta-Hydrolases"/>
    <property type="match status" value="1"/>
</dbReference>
<dbReference type="InterPro" id="IPR022742">
    <property type="entry name" value="Hydrolase_4"/>
</dbReference>
<dbReference type="Proteomes" id="UP000727993">
    <property type="component" value="Unassembled WGS sequence"/>
</dbReference>
<dbReference type="Pfam" id="PF02566">
    <property type="entry name" value="OsmC"/>
    <property type="match status" value="1"/>
</dbReference>
<reference evidence="2 3" key="1">
    <citation type="submission" date="2020-10" db="EMBL/GenBank/DDBJ databases">
        <title>Connecting structure to function with the recovery of over 1000 high-quality activated sludge metagenome-assembled genomes encoding full-length rRNA genes using long-read sequencing.</title>
        <authorList>
            <person name="Singleton C.M."/>
            <person name="Petriglieri F."/>
            <person name="Kristensen J.M."/>
            <person name="Kirkegaard R.H."/>
            <person name="Michaelsen T.Y."/>
            <person name="Andersen M.H."/>
            <person name="Karst S.M."/>
            <person name="Dueholm M.S."/>
            <person name="Nielsen P.H."/>
            <person name="Albertsen M."/>
        </authorList>
    </citation>
    <scope>NUCLEOTIDE SEQUENCE [LARGE SCALE GENOMIC DNA]</scope>
    <source>
        <strain evidence="2">Lyne_18-Q3-R50-59_MAXAC.006</strain>
    </source>
</reference>
<evidence type="ECO:0000313" key="2">
    <source>
        <dbReference type="EMBL" id="MBK9295582.1"/>
    </source>
</evidence>
<dbReference type="PANTHER" id="PTHR39624:SF2">
    <property type="entry name" value="OSMC-LIKE PROTEIN"/>
    <property type="match status" value="1"/>
</dbReference>
<protein>
    <submittedName>
        <fullName evidence="2">OsmC family protein</fullName>
    </submittedName>
</protein>
<dbReference type="InterPro" id="IPR036102">
    <property type="entry name" value="OsmC/Ohrsf"/>
</dbReference>
<evidence type="ECO:0000259" key="1">
    <source>
        <dbReference type="Pfam" id="PF12146"/>
    </source>
</evidence>
<proteinExistence type="predicted"/>
<dbReference type="InterPro" id="IPR015946">
    <property type="entry name" value="KH_dom-like_a/b"/>
</dbReference>
<gene>
    <name evidence="2" type="ORF">IPN02_01645</name>
</gene>
<dbReference type="SUPFAM" id="SSF82784">
    <property type="entry name" value="OsmC-like"/>
    <property type="match status" value="1"/>
</dbReference>
<feature type="domain" description="Serine aminopeptidase S33" evidence="1">
    <location>
        <begin position="31"/>
        <end position="134"/>
    </location>
</feature>
<dbReference type="Gene3D" id="3.40.50.1820">
    <property type="entry name" value="alpha/beta hydrolase"/>
    <property type="match status" value="1"/>
</dbReference>
<comment type="caution">
    <text evidence="2">The sequence shown here is derived from an EMBL/GenBank/DDBJ whole genome shotgun (WGS) entry which is preliminary data.</text>
</comment>
<dbReference type="InterPro" id="IPR029058">
    <property type="entry name" value="AB_hydrolase_fold"/>
</dbReference>
<dbReference type="Pfam" id="PF12146">
    <property type="entry name" value="Hydrolase_4"/>
    <property type="match status" value="1"/>
</dbReference>
<dbReference type="Gene3D" id="3.30.300.20">
    <property type="match status" value="1"/>
</dbReference>
<dbReference type="InterPro" id="IPR003718">
    <property type="entry name" value="OsmC/Ohr_fam"/>
</dbReference>